<dbReference type="InterPro" id="IPR007973">
    <property type="entry name" value="Pilus_assembly_TraE"/>
</dbReference>
<evidence type="ECO:0000256" key="1">
    <source>
        <dbReference type="SAM" id="MobiDB-lite"/>
    </source>
</evidence>
<evidence type="ECO:0000313" key="2">
    <source>
        <dbReference type="EMBL" id="MDT0618572.1"/>
    </source>
</evidence>
<sequence length="212" mass="23845">MDIKQLRRTWGGMRAEIRIHQFVTPMALSLALLTTIGWMSSKEVAVLVPPNLDETVRVSQSSADGGYKKAWGVYAATLMGNITPSNAEFIAGTLENIMSPRVYQAIRESLAQQVDRIKRDGLSVAFNPRSVNYEVETGKVFIDGWLQLTGSSGETKRTQRVYEYEFDIRAGSPVITYFDTYSGKPKTKTVMQRLDAAERRREEAAQEQREGQ</sequence>
<dbReference type="Proteomes" id="UP001259982">
    <property type="component" value="Unassembled WGS sequence"/>
</dbReference>
<feature type="compositionally biased region" description="Basic and acidic residues" evidence="1">
    <location>
        <begin position="195"/>
        <end position="212"/>
    </location>
</feature>
<proteinExistence type="predicted"/>
<dbReference type="RefSeq" id="WP_311658715.1">
    <property type="nucleotide sequence ID" value="NZ_JAVRHY010000006.1"/>
</dbReference>
<gene>
    <name evidence="2" type="ORF">RM531_08780</name>
</gene>
<name>A0ABU3B9T3_9GAMM</name>
<keyword evidence="3" id="KW-1185">Reference proteome</keyword>
<reference evidence="2 3" key="1">
    <citation type="submission" date="2023-09" db="EMBL/GenBank/DDBJ databases">
        <authorList>
            <person name="Rey-Velasco X."/>
        </authorList>
    </citation>
    <scope>NUCLEOTIDE SEQUENCE [LARGE SCALE GENOMIC DNA]</scope>
    <source>
        <strain evidence="2 3">P385</strain>
    </source>
</reference>
<evidence type="ECO:0000313" key="3">
    <source>
        <dbReference type="Proteomes" id="UP001259982"/>
    </source>
</evidence>
<accession>A0ABU3B9T3</accession>
<dbReference type="EMBL" id="JAVRHY010000006">
    <property type="protein sequence ID" value="MDT0618572.1"/>
    <property type="molecule type" value="Genomic_DNA"/>
</dbReference>
<protein>
    <submittedName>
        <fullName evidence="2">TraE/TraK family type IV conjugative transfer system protein</fullName>
    </submittedName>
</protein>
<organism evidence="2 3">
    <name type="scientific">Spectribacter acetivorans</name>
    <dbReference type="NCBI Taxonomy" id="3075603"/>
    <lineage>
        <taxon>Bacteria</taxon>
        <taxon>Pseudomonadati</taxon>
        <taxon>Pseudomonadota</taxon>
        <taxon>Gammaproteobacteria</taxon>
        <taxon>Salinisphaerales</taxon>
        <taxon>Salinisphaeraceae</taxon>
        <taxon>Spectribacter</taxon>
    </lineage>
</organism>
<dbReference type="Pfam" id="PF05309">
    <property type="entry name" value="TraE"/>
    <property type="match status" value="1"/>
</dbReference>
<comment type="caution">
    <text evidence="2">The sequence shown here is derived from an EMBL/GenBank/DDBJ whole genome shotgun (WGS) entry which is preliminary data.</text>
</comment>
<feature type="region of interest" description="Disordered" evidence="1">
    <location>
        <begin position="193"/>
        <end position="212"/>
    </location>
</feature>